<dbReference type="InterPro" id="IPR036457">
    <property type="entry name" value="PPM-type-like_dom_sf"/>
</dbReference>
<keyword evidence="4" id="KW-1185">Reference proteome</keyword>
<feature type="region of interest" description="Disordered" evidence="1">
    <location>
        <begin position="1"/>
        <end position="68"/>
    </location>
</feature>
<evidence type="ECO:0000313" key="4">
    <source>
        <dbReference type="Proteomes" id="UP001339911"/>
    </source>
</evidence>
<sequence length="325" mass="34432">MLLRRGRAADPRTIPAGGAREEPPADPGGHPRIHNAPAPGQWAPIVVDEPADSFDPRPAPGRQPDTVCDGWTTPDFVVRMASVRGNAHRYAGKYRQDDAGVVLHRPTGAVLFAVMDGVSDTTAAEVGARLAGQAALRALAEELDRDGRVDWRRVLTDAAGALLGHGRYGLRPGERAEDVERRLGTTIVTGVVRPTRSGATAELVRAGDSGAWSFDGSRFSSLFPSKYSDGGMVDSAVTALPRLPERIEPVGVRLSTSVLLIGTDGFGDPLGDGTGLVGDLFAAVLDQPPPMLGLAHALDFSRDTFDDDRTLVAVWPRPRRSEGAG</sequence>
<reference evidence="3 4" key="1">
    <citation type="submission" date="2024-01" db="EMBL/GenBank/DDBJ databases">
        <title>Genome insights into Plantactinospora veratri sp. nov.</title>
        <authorList>
            <person name="Wang L."/>
        </authorList>
    </citation>
    <scope>NUCLEOTIDE SEQUENCE [LARGE SCALE GENOMIC DNA]</scope>
    <source>
        <strain evidence="3 4">NEAU-FHS4</strain>
    </source>
</reference>
<organism evidence="3 4">
    <name type="scientific">Plantactinospora veratri</name>
    <dbReference type="NCBI Taxonomy" id="1436122"/>
    <lineage>
        <taxon>Bacteria</taxon>
        <taxon>Bacillati</taxon>
        <taxon>Actinomycetota</taxon>
        <taxon>Actinomycetes</taxon>
        <taxon>Micromonosporales</taxon>
        <taxon>Micromonosporaceae</taxon>
        <taxon>Plantactinospora</taxon>
    </lineage>
</organism>
<gene>
    <name evidence="3" type="ORF">V1634_06295</name>
</gene>
<dbReference type="Pfam" id="PF13672">
    <property type="entry name" value="PP2C_2"/>
    <property type="match status" value="1"/>
</dbReference>
<proteinExistence type="predicted"/>
<accession>A0ABU7S9G3</accession>
<dbReference type="InterPro" id="IPR001932">
    <property type="entry name" value="PPM-type_phosphatase-like_dom"/>
</dbReference>
<dbReference type="EMBL" id="JAZGQL010000005">
    <property type="protein sequence ID" value="MEE6306434.1"/>
    <property type="molecule type" value="Genomic_DNA"/>
</dbReference>
<dbReference type="Gene3D" id="3.60.40.10">
    <property type="entry name" value="PPM-type phosphatase domain"/>
    <property type="match status" value="1"/>
</dbReference>
<dbReference type="RefSeq" id="WP_331206792.1">
    <property type="nucleotide sequence ID" value="NZ_JAZGQL010000005.1"/>
</dbReference>
<dbReference type="SUPFAM" id="SSF81606">
    <property type="entry name" value="PP2C-like"/>
    <property type="match status" value="1"/>
</dbReference>
<comment type="caution">
    <text evidence="3">The sequence shown here is derived from an EMBL/GenBank/DDBJ whole genome shotgun (WGS) entry which is preliminary data.</text>
</comment>
<feature type="domain" description="PPM-type phosphatase" evidence="2">
    <location>
        <begin position="84"/>
        <end position="225"/>
    </location>
</feature>
<name>A0ABU7S9G3_9ACTN</name>
<protein>
    <submittedName>
        <fullName evidence="3">Protein phosphatase 2C domain-containing protein</fullName>
    </submittedName>
</protein>
<evidence type="ECO:0000313" key="3">
    <source>
        <dbReference type="EMBL" id="MEE6306434.1"/>
    </source>
</evidence>
<evidence type="ECO:0000256" key="1">
    <source>
        <dbReference type="SAM" id="MobiDB-lite"/>
    </source>
</evidence>
<evidence type="ECO:0000259" key="2">
    <source>
        <dbReference type="Pfam" id="PF13672"/>
    </source>
</evidence>
<dbReference type="Proteomes" id="UP001339911">
    <property type="component" value="Unassembled WGS sequence"/>
</dbReference>